<dbReference type="InterPro" id="IPR036514">
    <property type="entry name" value="SGNH_hydro_sf"/>
</dbReference>
<feature type="chain" id="PRO_5004506877" evidence="3">
    <location>
        <begin position="19"/>
        <end position="1405"/>
    </location>
</feature>
<evidence type="ECO:0000256" key="1">
    <source>
        <dbReference type="ARBA" id="ARBA00022729"/>
    </source>
</evidence>
<feature type="region of interest" description="Disordered" evidence="2">
    <location>
        <begin position="856"/>
        <end position="886"/>
    </location>
</feature>
<proteinExistence type="predicted"/>
<dbReference type="eggNOG" id="ENOG502RV4B">
    <property type="taxonomic scope" value="Eukaryota"/>
</dbReference>
<keyword evidence="6" id="KW-1185">Reference proteome</keyword>
<evidence type="ECO:0000259" key="4">
    <source>
        <dbReference type="Pfam" id="PF13472"/>
    </source>
</evidence>
<accession>S3C6B6</accession>
<dbReference type="VEuPathDB" id="FungiDB:F503_01115"/>
<gene>
    <name evidence="5" type="ORF">F503_01115</name>
</gene>
<dbReference type="OrthoDB" id="3915838at2759"/>
<dbReference type="HOGENOM" id="CLU_005800_0_0_1"/>
<organism evidence="5 6">
    <name type="scientific">Ophiostoma piceae (strain UAMH 11346)</name>
    <name type="common">Sap stain fungus</name>
    <dbReference type="NCBI Taxonomy" id="1262450"/>
    <lineage>
        <taxon>Eukaryota</taxon>
        <taxon>Fungi</taxon>
        <taxon>Dikarya</taxon>
        <taxon>Ascomycota</taxon>
        <taxon>Pezizomycotina</taxon>
        <taxon>Sordariomycetes</taxon>
        <taxon>Sordariomycetidae</taxon>
        <taxon>Ophiostomatales</taxon>
        <taxon>Ophiostomataceae</taxon>
        <taxon>Ophiostoma</taxon>
    </lineage>
</organism>
<feature type="domain" description="SGNH hydrolase-type esterase" evidence="4">
    <location>
        <begin position="58"/>
        <end position="232"/>
    </location>
</feature>
<reference evidence="5 6" key="1">
    <citation type="journal article" date="2013" name="BMC Genomics">
        <title>The genome and transcriptome of the pine saprophyte Ophiostoma piceae, and a comparison with the bark beetle-associated pine pathogen Grosmannia clavigera.</title>
        <authorList>
            <person name="Haridas S."/>
            <person name="Wang Y."/>
            <person name="Lim L."/>
            <person name="Massoumi Alamouti S."/>
            <person name="Jackman S."/>
            <person name="Docking R."/>
            <person name="Robertson G."/>
            <person name="Birol I."/>
            <person name="Bohlmann J."/>
            <person name="Breuil C."/>
        </authorList>
    </citation>
    <scope>NUCLEOTIDE SEQUENCE [LARGE SCALE GENOMIC DNA]</scope>
    <source>
        <strain evidence="5 6">UAMH 11346</strain>
    </source>
</reference>
<dbReference type="Pfam" id="PF13517">
    <property type="entry name" value="FG-GAP_3"/>
    <property type="match status" value="2"/>
</dbReference>
<dbReference type="EMBL" id="KE148149">
    <property type="protein sequence ID" value="EPE08332.1"/>
    <property type="molecule type" value="Genomic_DNA"/>
</dbReference>
<dbReference type="InterPro" id="IPR028994">
    <property type="entry name" value="Integrin_alpha_N"/>
</dbReference>
<protein>
    <submittedName>
        <fullName evidence="5">Carbohydrate esterase family 3 protein</fullName>
    </submittedName>
</protein>
<dbReference type="OMA" id="ATPRSEC"/>
<dbReference type="Pfam" id="PF13472">
    <property type="entry name" value="Lipase_GDSL_2"/>
    <property type="match status" value="1"/>
</dbReference>
<dbReference type="SUPFAM" id="SSF52266">
    <property type="entry name" value="SGNH hydrolase"/>
    <property type="match status" value="1"/>
</dbReference>
<feature type="signal peptide" evidence="3">
    <location>
        <begin position="1"/>
        <end position="18"/>
    </location>
</feature>
<keyword evidence="1 3" id="KW-0732">Signal</keyword>
<dbReference type="Gene3D" id="3.40.50.1110">
    <property type="entry name" value="SGNH hydrolase"/>
    <property type="match status" value="1"/>
</dbReference>
<dbReference type="InterPro" id="IPR013517">
    <property type="entry name" value="FG-GAP"/>
</dbReference>
<name>S3C6B6_OPHP1</name>
<evidence type="ECO:0000313" key="5">
    <source>
        <dbReference type="EMBL" id="EPE08332.1"/>
    </source>
</evidence>
<dbReference type="Proteomes" id="UP000016923">
    <property type="component" value="Unassembled WGS sequence"/>
</dbReference>
<dbReference type="CDD" id="cd01833">
    <property type="entry name" value="XynB_like"/>
    <property type="match status" value="1"/>
</dbReference>
<dbReference type="PANTHER" id="PTHR30383:SF31">
    <property type="entry name" value="SGNH HYDROLASE-TYPE ESTERASE DOMAIN-CONTAINING PROTEIN-RELATED"/>
    <property type="match status" value="1"/>
</dbReference>
<sequence>MRFSLHAVVAAFAASAVAAPTVPLYVANGTEILTGPLDGTRHFARADAQDFYLRIMPFGASITYGLTSPDGNGYRKGLRQALRYLGWKVNMVGGVTSGNMNDNDNVGWPGFRVDQMMSQAEIQIPQWLPNVILINCGTNDAVQNTAIDTISGRMENLINYMWKTVPDAVIVLSSLLTQEPNPAGIESINKQYRALVSRLQRSGKKIVLAELDDGWIPLSELVDGIHPTESGYLKMASRFFQAINIANDLKWIKAPVETGIDDSAHTVDTKCYKTLGSAISDPRSPMQMLYARSPMIVDDGSYSHSSVSRGNITTGKLQKNQKVWWAQLVNAGGANRKGAVDELVYSEGGKFYMRVNGGGSFGPAVQLTTNVDCDADGTRFGDLNNDGLDDYLCLSPKGKLTAALNRGGNPPTFENVGVVHPEFSGDYTRLMVRLADIDGDGRIDYCLIKDYAMWCQRNGGNGETPSFWQDLGSSVPTFTDHNKRNLSGILLGDINGDFKADFMYMEEDGMIFTMINQRGAGKSLKPFWDDVGMTHPGMGEKSRDRVKLGRIYGSGRLDYTYFKCTKTDDDGTCHYELRVWENKGSGGTTQKGDGVFFCDMNDTGNDDYVFITKDGDISIFLNPNTPPATASASWDEHRNVLKTGVSRDNLQLGDWNADGRCDIISTDWSTGATYVWLTQYHASDNTFTFDAKKRVGDGASCTTGRGVGDYDIGVRYADIDGDRRVDYLCMELNGRTTGWLNKADGMESLGQVKRSENYDRANHRFADVNGDGLADFLWVDKFTGDATVWYNLGHKPDGGSNWGWYSQGKAYNGNARGTNMFWPNLGGLGRADMFNVEPKTGYGWVNFNTCGSTTGGSSNGDDGDIVDPGLPKPPDDGDKGAYNGGGNVPAEESNCGAVQFPSNADWLFGAPNIDCTADWVTDATCTAGGCNSQADRWNGGKCDDLVEWAVGEYVKFGGVDCAPIFAQWFSDKFHGPEGYTCASVLTDGCSAIIQCDDVQSAPGAYFVLNSITRLHSIFQQAWFGINALQTDVQGNMSSGVFMNVFNPKEDTRDIIGLKTIIDLTMFFAAGASAILWNKIIKDVAKTAKEIQEAAESAAAAAKQAADVATKAERKGLMQDTYMGAMAALFGIMRDRMVFANDQTGKAAQLNVLISIWFSEMEQTIVDSLATVISVTTDTKDVLPSALKDGKFMPNSNVDLDIQGFYDDALSMLYSVLIPFTWRLPQRNFHPFVLETNDACTQTDVDVSSLTKKMMSEKVAKKAMHCINDRAYYLVSATPRSECGQETNCDPDDLAKELPGANVATFESNLWGSIRYRDIVESVWRSWNQNEQKNGWKPYSDTSKVMQDPMKYFGAGPGAAFMWDIPFCEWDAFDDAYYNIGVPPDDFWDSYPCPPSRGDNKKYNVW</sequence>
<evidence type="ECO:0000313" key="6">
    <source>
        <dbReference type="Proteomes" id="UP000016923"/>
    </source>
</evidence>
<dbReference type="InterPro" id="IPR051532">
    <property type="entry name" value="Ester_Hydrolysis_Enzymes"/>
</dbReference>
<dbReference type="SUPFAM" id="SSF69318">
    <property type="entry name" value="Integrin alpha N-terminal domain"/>
    <property type="match status" value="2"/>
</dbReference>
<dbReference type="GO" id="GO:0004622">
    <property type="term" value="F:phosphatidylcholine lysophospholipase activity"/>
    <property type="evidence" value="ECO:0007669"/>
    <property type="project" value="TreeGrafter"/>
</dbReference>
<evidence type="ECO:0000256" key="2">
    <source>
        <dbReference type="SAM" id="MobiDB-lite"/>
    </source>
</evidence>
<evidence type="ECO:0000256" key="3">
    <source>
        <dbReference type="SAM" id="SignalP"/>
    </source>
</evidence>
<dbReference type="InterPro" id="IPR013830">
    <property type="entry name" value="SGNH_hydro"/>
</dbReference>
<dbReference type="PANTHER" id="PTHR30383">
    <property type="entry name" value="THIOESTERASE 1/PROTEASE 1/LYSOPHOSPHOLIPASE L1"/>
    <property type="match status" value="1"/>
</dbReference>
<dbReference type="STRING" id="1262450.S3C6B6"/>